<dbReference type="PANTHER" id="PTHR45755:SF4">
    <property type="entry name" value="ZINC TRANSPORTER 7"/>
    <property type="match status" value="1"/>
</dbReference>
<dbReference type="NCBIfam" id="NF033827">
    <property type="entry name" value="CDF_efflux_DmeF"/>
    <property type="match status" value="1"/>
</dbReference>
<evidence type="ECO:0000313" key="9">
    <source>
        <dbReference type="EMBL" id="MEQ6290428.1"/>
    </source>
</evidence>
<dbReference type="RefSeq" id="WP_349585911.1">
    <property type="nucleotide sequence ID" value="NZ_JBEFLD010000003.1"/>
</dbReference>
<gene>
    <name evidence="9" type="primary">dmeF</name>
    <name evidence="9" type="ORF">ABNW52_07350</name>
</gene>
<evidence type="ECO:0000256" key="2">
    <source>
        <dbReference type="ARBA" id="ARBA00022448"/>
    </source>
</evidence>
<feature type="transmembrane region" description="Helical" evidence="7">
    <location>
        <begin position="54"/>
        <end position="75"/>
    </location>
</feature>
<organism evidence="9 10">
    <name type="scientific">Vogesella oryzagri</name>
    <dbReference type="NCBI Taxonomy" id="3160864"/>
    <lineage>
        <taxon>Bacteria</taxon>
        <taxon>Pseudomonadati</taxon>
        <taxon>Pseudomonadota</taxon>
        <taxon>Betaproteobacteria</taxon>
        <taxon>Neisseriales</taxon>
        <taxon>Chromobacteriaceae</taxon>
        <taxon>Vogesella</taxon>
    </lineage>
</organism>
<evidence type="ECO:0000256" key="7">
    <source>
        <dbReference type="SAM" id="Phobius"/>
    </source>
</evidence>
<keyword evidence="2" id="KW-0813">Transport</keyword>
<dbReference type="Proteomes" id="UP001433638">
    <property type="component" value="Unassembled WGS sequence"/>
</dbReference>
<dbReference type="NCBIfam" id="TIGR01297">
    <property type="entry name" value="CDF"/>
    <property type="match status" value="1"/>
</dbReference>
<dbReference type="Pfam" id="PF01545">
    <property type="entry name" value="Cation_efflux"/>
    <property type="match status" value="1"/>
</dbReference>
<evidence type="ECO:0000259" key="8">
    <source>
        <dbReference type="Pfam" id="PF01545"/>
    </source>
</evidence>
<dbReference type="InterPro" id="IPR058533">
    <property type="entry name" value="Cation_efflux_TM"/>
</dbReference>
<name>A0ABV1M2L2_9NEIS</name>
<keyword evidence="6 7" id="KW-0472">Membrane</keyword>
<keyword evidence="5" id="KW-0406">Ion transport</keyword>
<feature type="domain" description="Cation efflux protein transmembrane" evidence="8">
    <location>
        <begin position="24"/>
        <end position="236"/>
    </location>
</feature>
<feature type="transmembrane region" description="Helical" evidence="7">
    <location>
        <begin position="179"/>
        <end position="199"/>
    </location>
</feature>
<keyword evidence="3 7" id="KW-0812">Transmembrane</keyword>
<evidence type="ECO:0000256" key="4">
    <source>
        <dbReference type="ARBA" id="ARBA00022989"/>
    </source>
</evidence>
<proteinExistence type="predicted"/>
<reference evidence="9" key="1">
    <citation type="submission" date="2024-06" db="EMBL/GenBank/DDBJ databases">
        <title>Genome sequence of Vogesella sp. MAHUQ-64.</title>
        <authorList>
            <person name="Huq M.A."/>
        </authorList>
    </citation>
    <scope>NUCLEOTIDE SEQUENCE</scope>
    <source>
        <strain evidence="9">MAHUQ-64</strain>
    </source>
</reference>
<evidence type="ECO:0000256" key="6">
    <source>
        <dbReference type="ARBA" id="ARBA00023136"/>
    </source>
</evidence>
<evidence type="ECO:0000256" key="5">
    <source>
        <dbReference type="ARBA" id="ARBA00023065"/>
    </source>
</evidence>
<dbReference type="Gene3D" id="1.20.1510.10">
    <property type="entry name" value="Cation efflux protein transmembrane domain"/>
    <property type="match status" value="1"/>
</dbReference>
<dbReference type="EMBL" id="JBEFLD010000003">
    <property type="protein sequence ID" value="MEQ6290428.1"/>
    <property type="molecule type" value="Genomic_DNA"/>
</dbReference>
<dbReference type="InterPro" id="IPR027469">
    <property type="entry name" value="Cation_efflux_TMD_sf"/>
</dbReference>
<sequence length="313" mass="34164">MNNRTHTHVFHLGNPLAQRNTRWAVWLTAITMVVEICGGWWFNSMALLADGWHMSSHALALGLSVLAYAAARRYAYDKRFAFGTWKIEILGGFSSALLLLGVAGLMLVQSLQRLLNPSAIHYDQAIVLALLGLLVNLLCAWLLHAAGHQHEHDHHHGHHHHGHDHHAHDDHHDLNLRSAYLHVLADAATSVLAIVALFAGKLWGAAWLDPVMGIAGAVLVAVWAKGLLQQAGKVLLDAEMDAPQVAEIHDAVASLQPPASITDLHLWRVGQGSYACIVAVETSGDATPDQIRGLLAVHEELAHITVEINRPLR</sequence>
<dbReference type="InterPro" id="IPR045316">
    <property type="entry name" value="Msc2-like"/>
</dbReference>
<comment type="caution">
    <text evidence="9">The sequence shown here is derived from an EMBL/GenBank/DDBJ whole genome shotgun (WGS) entry which is preliminary data.</text>
</comment>
<dbReference type="SUPFAM" id="SSF161111">
    <property type="entry name" value="Cation efflux protein transmembrane domain-like"/>
    <property type="match status" value="1"/>
</dbReference>
<evidence type="ECO:0000256" key="3">
    <source>
        <dbReference type="ARBA" id="ARBA00022692"/>
    </source>
</evidence>
<dbReference type="PANTHER" id="PTHR45755">
    <property type="match status" value="1"/>
</dbReference>
<evidence type="ECO:0000256" key="1">
    <source>
        <dbReference type="ARBA" id="ARBA00004141"/>
    </source>
</evidence>
<keyword evidence="10" id="KW-1185">Reference proteome</keyword>
<comment type="subcellular location">
    <subcellularLocation>
        <location evidence="1">Membrane</location>
        <topology evidence="1">Multi-pass membrane protein</topology>
    </subcellularLocation>
</comment>
<dbReference type="InterPro" id="IPR002524">
    <property type="entry name" value="Cation_efflux"/>
</dbReference>
<evidence type="ECO:0000313" key="10">
    <source>
        <dbReference type="Proteomes" id="UP001433638"/>
    </source>
</evidence>
<protein>
    <submittedName>
        <fullName evidence="9">CDF family Co(II)/Ni(II) efflux transporter DmeF</fullName>
    </submittedName>
</protein>
<feature type="transmembrane region" description="Helical" evidence="7">
    <location>
        <begin position="23"/>
        <end position="42"/>
    </location>
</feature>
<accession>A0ABV1M2L2</accession>
<feature type="transmembrane region" description="Helical" evidence="7">
    <location>
        <begin position="87"/>
        <end position="108"/>
    </location>
</feature>
<keyword evidence="4 7" id="KW-1133">Transmembrane helix</keyword>
<feature type="transmembrane region" description="Helical" evidence="7">
    <location>
        <begin position="205"/>
        <end position="224"/>
    </location>
</feature>
<feature type="transmembrane region" description="Helical" evidence="7">
    <location>
        <begin position="120"/>
        <end position="143"/>
    </location>
</feature>